<comment type="caution">
    <text evidence="4">The sequence shown here is derived from an EMBL/GenBank/DDBJ whole genome shotgun (WGS) entry which is preliminary data.</text>
</comment>
<accession>A0A1Q8QA08</accession>
<feature type="chain" id="PRO_5039539627" description="SLH domain-containing protein" evidence="2">
    <location>
        <begin position="23"/>
        <end position="558"/>
    </location>
</feature>
<keyword evidence="5" id="KW-1185">Reference proteome</keyword>
<dbReference type="Pfam" id="PF16147">
    <property type="entry name" value="DUF4855"/>
    <property type="match status" value="1"/>
</dbReference>
<dbReference type="InterPro" id="IPR001119">
    <property type="entry name" value="SLH_dom"/>
</dbReference>
<dbReference type="OrthoDB" id="5845122at2"/>
<name>A0A1Q8QA08_9BACI</name>
<evidence type="ECO:0000256" key="1">
    <source>
        <dbReference type="ARBA" id="ARBA00022729"/>
    </source>
</evidence>
<gene>
    <name evidence="4" type="ORF">BTO30_01440</name>
</gene>
<dbReference type="Pfam" id="PF00395">
    <property type="entry name" value="SLH"/>
    <property type="match status" value="3"/>
</dbReference>
<dbReference type="RefSeq" id="WP_075396923.1">
    <property type="nucleotide sequence ID" value="NZ_MSDU01000003.1"/>
</dbReference>
<feature type="domain" description="SLH" evidence="3">
    <location>
        <begin position="142"/>
        <end position="205"/>
    </location>
</feature>
<keyword evidence="1 2" id="KW-0732">Signal</keyword>
<dbReference type="Proteomes" id="UP000185568">
    <property type="component" value="Unassembled WGS sequence"/>
</dbReference>
<evidence type="ECO:0000313" key="5">
    <source>
        <dbReference type="Proteomes" id="UP000185568"/>
    </source>
</evidence>
<protein>
    <recommendedName>
        <fullName evidence="3">SLH domain-containing protein</fullName>
    </recommendedName>
</protein>
<organism evidence="4 5">
    <name type="scientific">Domibacillus antri</name>
    <dbReference type="NCBI Taxonomy" id="1714264"/>
    <lineage>
        <taxon>Bacteria</taxon>
        <taxon>Bacillati</taxon>
        <taxon>Bacillota</taxon>
        <taxon>Bacilli</taxon>
        <taxon>Bacillales</taxon>
        <taxon>Bacillaceae</taxon>
        <taxon>Domibacillus</taxon>
    </lineage>
</organism>
<reference evidence="4 5" key="1">
    <citation type="submission" date="2016-12" db="EMBL/GenBank/DDBJ databases">
        <title>Domibacillus antri genome sequencing.</title>
        <authorList>
            <person name="Verma A."/>
            <person name="Krishnamurthi S."/>
        </authorList>
    </citation>
    <scope>NUCLEOTIDE SEQUENCE [LARGE SCALE GENOMIC DNA]</scope>
    <source>
        <strain evidence="4 5">XD80</strain>
    </source>
</reference>
<dbReference type="InterPro" id="IPR032329">
    <property type="entry name" value="DUF4855"/>
</dbReference>
<dbReference type="STRING" id="1714264.BTO30_01440"/>
<dbReference type="PROSITE" id="PS51272">
    <property type="entry name" value="SLH"/>
    <property type="match status" value="2"/>
</dbReference>
<evidence type="ECO:0000256" key="2">
    <source>
        <dbReference type="SAM" id="SignalP"/>
    </source>
</evidence>
<dbReference type="AlphaFoldDB" id="A0A1Q8QA08"/>
<dbReference type="EMBL" id="MSDU01000003">
    <property type="protein sequence ID" value="OLN24105.1"/>
    <property type="molecule type" value="Genomic_DNA"/>
</dbReference>
<sequence length="558" mass="62877">MKKAVFLLLSVLLFSTTLPNQAGGAQFKDIPRDHWAHDEIRFLTDKQVIKGYAGGTFQPLKTLTRKDAAIMVVRALKWPMPSNPSVKPSDMKATMGGYKEIMAAVNKGLFTLSGNKFNPNGPLSRKEMAKVIAVAYNYKGKGASSFKDVSKSNPFYKFVDAIAENDVTSGYKDGTFKPDVTVNRAQFSTFLARIYGKPLQYVVKQNGQTIASYQNETDAINKTVRTAGSTVHPVSNSLITYAQRPQPMTKTGIKNGVLIYNGAENPSLFDNEFFKPYLAYKQNERYTGTMFDSFIILGRNYSVTGEFAETSRNKANYKEFKWYADRTFAADGAMAALNKDAKELGKKPTVYIAIPYPKQGESIVLPNGKSVKNTLPERQKLVNWYRQQVESKWKAAGYTNLSFKGYYWLNETVISLEDEQLVEQTAAAIHKSGKTFIYSPHASSTNFESWKTYGFDGAYLQPNAFRLDLNDTDARLHRAFLRAQVYGSGLNIEIDSYSPHQIASGSGNFMDYLEMANRYRLPGQSLIMYQGTDMVNRMATYNDSTYNRLYRELYNTLH</sequence>
<feature type="domain" description="SLH" evidence="3">
    <location>
        <begin position="23"/>
        <end position="86"/>
    </location>
</feature>
<dbReference type="InterPro" id="IPR051465">
    <property type="entry name" value="Cell_Envelope_Struct_Comp"/>
</dbReference>
<evidence type="ECO:0000259" key="3">
    <source>
        <dbReference type="PROSITE" id="PS51272"/>
    </source>
</evidence>
<evidence type="ECO:0000313" key="4">
    <source>
        <dbReference type="EMBL" id="OLN24105.1"/>
    </source>
</evidence>
<dbReference type="PANTHER" id="PTHR43308">
    <property type="entry name" value="OUTER MEMBRANE PROTEIN ALPHA-RELATED"/>
    <property type="match status" value="1"/>
</dbReference>
<proteinExistence type="predicted"/>
<dbReference type="PANTHER" id="PTHR43308:SF5">
    <property type="entry name" value="S-LAYER PROTEIN _ PEPTIDOGLYCAN ENDO-BETA-N-ACETYLGLUCOSAMINIDASE"/>
    <property type="match status" value="1"/>
</dbReference>
<feature type="signal peptide" evidence="2">
    <location>
        <begin position="1"/>
        <end position="22"/>
    </location>
</feature>